<dbReference type="EMBL" id="KQ435794">
    <property type="protein sequence ID" value="KOX73938.1"/>
    <property type="molecule type" value="Genomic_DNA"/>
</dbReference>
<reference evidence="1 2" key="1">
    <citation type="submission" date="2015-07" db="EMBL/GenBank/DDBJ databases">
        <title>The genome of Melipona quadrifasciata.</title>
        <authorList>
            <person name="Pan H."/>
            <person name="Kapheim K."/>
        </authorList>
    </citation>
    <scope>NUCLEOTIDE SEQUENCE [LARGE SCALE GENOMIC DNA]</scope>
    <source>
        <strain evidence="1">0111107301</strain>
        <tissue evidence="1">Whole body</tissue>
    </source>
</reference>
<name>A0A0N0BFW7_9HYME</name>
<accession>A0A0N0BFW7</accession>
<dbReference type="AlphaFoldDB" id="A0A0N0BFW7"/>
<evidence type="ECO:0000313" key="2">
    <source>
        <dbReference type="Proteomes" id="UP000053105"/>
    </source>
</evidence>
<gene>
    <name evidence="1" type="ORF">WN51_14016</name>
</gene>
<protein>
    <submittedName>
        <fullName evidence="1">Uncharacterized protein</fullName>
    </submittedName>
</protein>
<evidence type="ECO:0000313" key="1">
    <source>
        <dbReference type="EMBL" id="KOX73938.1"/>
    </source>
</evidence>
<keyword evidence="2" id="KW-1185">Reference proteome</keyword>
<organism evidence="1 2">
    <name type="scientific">Melipona quadrifasciata</name>
    <dbReference type="NCBI Taxonomy" id="166423"/>
    <lineage>
        <taxon>Eukaryota</taxon>
        <taxon>Metazoa</taxon>
        <taxon>Ecdysozoa</taxon>
        <taxon>Arthropoda</taxon>
        <taxon>Hexapoda</taxon>
        <taxon>Insecta</taxon>
        <taxon>Pterygota</taxon>
        <taxon>Neoptera</taxon>
        <taxon>Endopterygota</taxon>
        <taxon>Hymenoptera</taxon>
        <taxon>Apocrita</taxon>
        <taxon>Aculeata</taxon>
        <taxon>Apoidea</taxon>
        <taxon>Anthophila</taxon>
        <taxon>Apidae</taxon>
        <taxon>Melipona</taxon>
    </lineage>
</organism>
<proteinExistence type="predicted"/>
<dbReference type="Proteomes" id="UP000053105">
    <property type="component" value="Unassembled WGS sequence"/>
</dbReference>
<sequence length="85" mass="9563">MPSSVRNHLCLIRLIPEANLALKPSSDLRLHEYQEKEKINENETQAITESLNKAKEKANNEGEKLADISHTTSFSFCHVSSPLES</sequence>
<dbReference type="OrthoDB" id="10566391at2759"/>